<evidence type="ECO:0000313" key="8">
    <source>
        <dbReference type="Proteomes" id="UP000002878"/>
    </source>
</evidence>
<keyword evidence="3" id="KW-0238">DNA-binding</keyword>
<dbReference type="AlphaFoldDB" id="I2CAH5"/>
<dbReference type="SUPFAM" id="SSF47413">
    <property type="entry name" value="lambda repressor-like DNA-binding domains"/>
    <property type="match status" value="1"/>
</dbReference>
<reference evidence="7 8" key="1">
    <citation type="journal article" date="2012" name="J. Biotechnol.">
        <title>Genome sequence of the plant growth promoting strain Bacillus amyloliquefaciens subsp. plantarum B9601-Y2 and expression of mersacidin and other secondary metabolites.</title>
        <authorList>
            <person name="He P."/>
            <person name="Hao K."/>
            <person name="Blom J."/>
            <person name="Ruckert C."/>
            <person name="Vater J."/>
            <person name="Mao Z."/>
            <person name="Wu Y."/>
            <person name="Hou M."/>
            <person name="He P."/>
            <person name="He Y."/>
            <person name="Borriss R."/>
        </authorList>
    </citation>
    <scope>NUCLEOTIDE SEQUENCE [LARGE SCALE GENOMIC DNA]</scope>
    <source>
        <strain evidence="7">Y2</strain>
    </source>
</reference>
<dbReference type="SMART" id="SM00354">
    <property type="entry name" value="HTH_LACI"/>
    <property type="match status" value="1"/>
</dbReference>
<evidence type="ECO:0000256" key="4">
    <source>
        <dbReference type="ARBA" id="ARBA00023163"/>
    </source>
</evidence>
<dbReference type="Pfam" id="PF00356">
    <property type="entry name" value="LacI"/>
    <property type="match status" value="1"/>
</dbReference>
<dbReference type="PATRIC" id="fig|1126211.3.peg.3603"/>
<dbReference type="Gene3D" id="1.10.260.40">
    <property type="entry name" value="lambda repressor-like DNA-binding domains"/>
    <property type="match status" value="1"/>
</dbReference>
<gene>
    <name evidence="7" type="primary">scrR</name>
    <name evidence="7" type="ORF">MUS_3789</name>
</gene>
<keyword evidence="4" id="KW-0804">Transcription</keyword>
<dbReference type="Gene3D" id="3.40.50.2300">
    <property type="match status" value="2"/>
</dbReference>
<dbReference type="KEGG" id="bqy:MUS_3789"/>
<dbReference type="InterPro" id="IPR001387">
    <property type="entry name" value="Cro/C1-type_HTH"/>
</dbReference>
<dbReference type="SUPFAM" id="SSF53822">
    <property type="entry name" value="Periplasmic binding protein-like I"/>
    <property type="match status" value="1"/>
</dbReference>
<dbReference type="PRINTS" id="PR00036">
    <property type="entry name" value="HTHLACI"/>
</dbReference>
<dbReference type="GO" id="GO:0000976">
    <property type="term" value="F:transcription cis-regulatory region binding"/>
    <property type="evidence" value="ECO:0007669"/>
    <property type="project" value="TreeGrafter"/>
</dbReference>
<evidence type="ECO:0000256" key="2">
    <source>
        <dbReference type="ARBA" id="ARBA00023015"/>
    </source>
</evidence>
<dbReference type="PROSITE" id="PS00356">
    <property type="entry name" value="HTH_LACI_1"/>
    <property type="match status" value="1"/>
</dbReference>
<dbReference type="InterPro" id="IPR010982">
    <property type="entry name" value="Lambda_DNA-bd_dom_sf"/>
</dbReference>
<dbReference type="InterPro" id="IPR046335">
    <property type="entry name" value="LacI/GalR-like_sensor"/>
</dbReference>
<dbReference type="GO" id="GO:0003700">
    <property type="term" value="F:DNA-binding transcription factor activity"/>
    <property type="evidence" value="ECO:0007669"/>
    <property type="project" value="TreeGrafter"/>
</dbReference>
<protein>
    <submittedName>
        <fullName evidence="7">Sucrose operon repressor</fullName>
    </submittedName>
</protein>
<organism evidence="7 8">
    <name type="scientific">Bacillus amyloliquefaciens (strain Y2)</name>
    <name type="common">Bacillus amyloliquefaciens subsp. plantarum (strain B9601-Y2)</name>
    <dbReference type="NCBI Taxonomy" id="1155777"/>
    <lineage>
        <taxon>Bacteria</taxon>
        <taxon>Bacillati</taxon>
        <taxon>Bacillota</taxon>
        <taxon>Bacilli</taxon>
        <taxon>Bacillales</taxon>
        <taxon>Bacillaceae</taxon>
        <taxon>Bacillus</taxon>
        <taxon>Bacillus amyloliquefaciens group</taxon>
    </lineage>
</organism>
<dbReference type="Proteomes" id="UP000002878">
    <property type="component" value="Chromosome"/>
</dbReference>
<keyword evidence="1" id="KW-0678">Repressor</keyword>
<dbReference type="CDD" id="cd01392">
    <property type="entry name" value="HTH_LacI"/>
    <property type="match status" value="1"/>
</dbReference>
<evidence type="ECO:0000259" key="6">
    <source>
        <dbReference type="PROSITE" id="PS50943"/>
    </source>
</evidence>
<sequence>MTEIVSHFSKQEGTGMKPNIHDVAKIAGVSSTTVSRVLNNRGYISEKTKEKVYKAMEEINYFPNDLARSLFRKRTNLIGLIIPNSSNPFFGELAFHIESICTSMGYKLLLCNSLHRKDKEEKYLEMLIRNQVDGVIAVTYNRGILNDHKQNLPIVAIDHYLSDTIPVVGSDNYDGGKKAAELLIEKGCRHIVHINGPLELETPANLRRKAYEDVMHEHGRKPITYEVPFYQHYHDIISTLFDEQPDTDGIFASDDIMAAAVMTEAKKRGIDIPNQLKVIGYDGTETVQSVLPDLATIQQPIELISKTAIEILAKEIEGEFDDLPLETYLPVRLLEGRTT</sequence>
<evidence type="ECO:0000256" key="3">
    <source>
        <dbReference type="ARBA" id="ARBA00023125"/>
    </source>
</evidence>
<dbReference type="PANTHER" id="PTHR30146:SF95">
    <property type="entry name" value="RIBOSE OPERON REPRESSOR"/>
    <property type="match status" value="1"/>
</dbReference>
<evidence type="ECO:0000259" key="5">
    <source>
        <dbReference type="PROSITE" id="PS50932"/>
    </source>
</evidence>
<evidence type="ECO:0000313" key="7">
    <source>
        <dbReference type="EMBL" id="AFJ63649.1"/>
    </source>
</evidence>
<dbReference type="PROSITE" id="PS50943">
    <property type="entry name" value="HTH_CROC1"/>
    <property type="match status" value="1"/>
</dbReference>
<dbReference type="Pfam" id="PF13377">
    <property type="entry name" value="Peripla_BP_3"/>
    <property type="match status" value="1"/>
</dbReference>
<keyword evidence="2" id="KW-0805">Transcription regulation</keyword>
<feature type="domain" description="HTH cro/C1-type" evidence="6">
    <location>
        <begin position="22"/>
        <end position="62"/>
    </location>
</feature>
<dbReference type="InterPro" id="IPR000843">
    <property type="entry name" value="HTH_LacI"/>
</dbReference>
<dbReference type="CDD" id="cd06291">
    <property type="entry name" value="PBP1_Qymf-like"/>
    <property type="match status" value="1"/>
</dbReference>
<accession>I2CAH5</accession>
<dbReference type="PANTHER" id="PTHR30146">
    <property type="entry name" value="LACI-RELATED TRANSCRIPTIONAL REPRESSOR"/>
    <property type="match status" value="1"/>
</dbReference>
<dbReference type="EMBL" id="CP003332">
    <property type="protein sequence ID" value="AFJ63649.1"/>
    <property type="molecule type" value="Genomic_DNA"/>
</dbReference>
<name>I2CAH5_BACAY</name>
<dbReference type="InterPro" id="IPR028082">
    <property type="entry name" value="Peripla_BP_I"/>
</dbReference>
<evidence type="ECO:0000256" key="1">
    <source>
        <dbReference type="ARBA" id="ARBA00022491"/>
    </source>
</evidence>
<dbReference type="HOGENOM" id="CLU_037628_6_0_9"/>
<feature type="domain" description="HTH lacI-type" evidence="5">
    <location>
        <begin position="18"/>
        <end position="72"/>
    </location>
</feature>
<proteinExistence type="predicted"/>
<dbReference type="PROSITE" id="PS50932">
    <property type="entry name" value="HTH_LACI_2"/>
    <property type="match status" value="1"/>
</dbReference>